<comment type="caution">
    <text evidence="9">The sequence shown here is derived from an EMBL/GenBank/DDBJ whole genome shotgun (WGS) entry which is preliminary data.</text>
</comment>
<gene>
    <name evidence="9" type="ORF">ACE11A_07270</name>
</gene>
<keyword evidence="2 7" id="KW-0813">Transport</keyword>
<evidence type="ECO:0000256" key="1">
    <source>
        <dbReference type="ARBA" id="ARBA00004651"/>
    </source>
</evidence>
<dbReference type="InterPro" id="IPR000515">
    <property type="entry name" value="MetI-like"/>
</dbReference>
<feature type="transmembrane region" description="Helical" evidence="7">
    <location>
        <begin position="123"/>
        <end position="144"/>
    </location>
</feature>
<accession>A0ABV4ZJ55</accession>
<feature type="transmembrane region" description="Helical" evidence="7">
    <location>
        <begin position="87"/>
        <end position="111"/>
    </location>
</feature>
<dbReference type="Proteomes" id="UP001577267">
    <property type="component" value="Unassembled WGS sequence"/>
</dbReference>
<evidence type="ECO:0000259" key="8">
    <source>
        <dbReference type="PROSITE" id="PS50928"/>
    </source>
</evidence>
<dbReference type="CDD" id="cd06261">
    <property type="entry name" value="TM_PBP2"/>
    <property type="match status" value="1"/>
</dbReference>
<evidence type="ECO:0000256" key="3">
    <source>
        <dbReference type="ARBA" id="ARBA00022475"/>
    </source>
</evidence>
<evidence type="ECO:0000256" key="2">
    <source>
        <dbReference type="ARBA" id="ARBA00022448"/>
    </source>
</evidence>
<dbReference type="InterPro" id="IPR035906">
    <property type="entry name" value="MetI-like_sf"/>
</dbReference>
<sequence>MSSVSPEHGPRTARTARTVLRRNGGQIALTAVASLLAALWLVPFGWALSTSLKPEAGTQKLPLRWIQSDMTLDAYRKVLGEGDLPVWLLNSVIVSTGVTLLTLTVCSLAAYGFARTRFRGRGVLFALILAGIMVPGTVITAPQFANIRALGLVDTYWGVILPQVAAPAMLFILYTFFRAVPRELEEAATLDGAGRWRIFFQVVLPLSRPVLAAVAIFTFIVSWNNFLWPYLATTDPDLATLPVGLATIQSSFGIRWAQLMAMSLLAALPLLIVFVFFQRQIVRGVAHTGIAGQ</sequence>
<feature type="transmembrane region" description="Helical" evidence="7">
    <location>
        <begin position="27"/>
        <end position="48"/>
    </location>
</feature>
<dbReference type="RefSeq" id="WP_375062185.1">
    <property type="nucleotide sequence ID" value="NZ_JBHGBT010000005.1"/>
</dbReference>
<comment type="subcellular location">
    <subcellularLocation>
        <location evidence="1 7">Cell membrane</location>
        <topology evidence="1 7">Multi-pass membrane protein</topology>
    </subcellularLocation>
</comment>
<feature type="transmembrane region" description="Helical" evidence="7">
    <location>
        <begin position="256"/>
        <end position="277"/>
    </location>
</feature>
<dbReference type="Pfam" id="PF00528">
    <property type="entry name" value="BPD_transp_1"/>
    <property type="match status" value="1"/>
</dbReference>
<proteinExistence type="inferred from homology"/>
<feature type="domain" description="ABC transmembrane type-1" evidence="8">
    <location>
        <begin position="88"/>
        <end position="277"/>
    </location>
</feature>
<evidence type="ECO:0000313" key="10">
    <source>
        <dbReference type="Proteomes" id="UP001577267"/>
    </source>
</evidence>
<evidence type="ECO:0000256" key="6">
    <source>
        <dbReference type="ARBA" id="ARBA00023136"/>
    </source>
</evidence>
<keyword evidence="6 7" id="KW-0472">Membrane</keyword>
<dbReference type="SUPFAM" id="SSF161098">
    <property type="entry name" value="MetI-like"/>
    <property type="match status" value="1"/>
</dbReference>
<evidence type="ECO:0000313" key="9">
    <source>
        <dbReference type="EMBL" id="MFB4194151.1"/>
    </source>
</evidence>
<feature type="transmembrane region" description="Helical" evidence="7">
    <location>
        <begin position="156"/>
        <end position="177"/>
    </location>
</feature>
<evidence type="ECO:0000256" key="4">
    <source>
        <dbReference type="ARBA" id="ARBA00022692"/>
    </source>
</evidence>
<keyword evidence="3" id="KW-1003">Cell membrane</keyword>
<dbReference type="PANTHER" id="PTHR43744:SF12">
    <property type="entry name" value="ABC TRANSPORTER PERMEASE PROTEIN MG189-RELATED"/>
    <property type="match status" value="1"/>
</dbReference>
<dbReference type="PROSITE" id="PS50928">
    <property type="entry name" value="ABC_TM1"/>
    <property type="match status" value="1"/>
</dbReference>
<organism evidence="9 10">
    <name type="scientific">Streptomyces carpaticus</name>
    <dbReference type="NCBI Taxonomy" id="285558"/>
    <lineage>
        <taxon>Bacteria</taxon>
        <taxon>Bacillati</taxon>
        <taxon>Actinomycetota</taxon>
        <taxon>Actinomycetes</taxon>
        <taxon>Kitasatosporales</taxon>
        <taxon>Streptomycetaceae</taxon>
        <taxon>Streptomyces</taxon>
    </lineage>
</organism>
<keyword evidence="5 7" id="KW-1133">Transmembrane helix</keyword>
<evidence type="ECO:0000256" key="7">
    <source>
        <dbReference type="RuleBase" id="RU363032"/>
    </source>
</evidence>
<dbReference type="EMBL" id="JBHGBT010000005">
    <property type="protein sequence ID" value="MFB4194151.1"/>
    <property type="molecule type" value="Genomic_DNA"/>
</dbReference>
<dbReference type="Gene3D" id="1.10.3720.10">
    <property type="entry name" value="MetI-like"/>
    <property type="match status" value="1"/>
</dbReference>
<keyword evidence="10" id="KW-1185">Reference proteome</keyword>
<dbReference type="PANTHER" id="PTHR43744">
    <property type="entry name" value="ABC TRANSPORTER PERMEASE PROTEIN MG189-RELATED-RELATED"/>
    <property type="match status" value="1"/>
</dbReference>
<evidence type="ECO:0000256" key="5">
    <source>
        <dbReference type="ARBA" id="ARBA00022989"/>
    </source>
</evidence>
<name>A0ABV4ZJ55_9ACTN</name>
<keyword evidence="4 7" id="KW-0812">Transmembrane</keyword>
<feature type="transmembrane region" description="Helical" evidence="7">
    <location>
        <begin position="198"/>
        <end position="221"/>
    </location>
</feature>
<comment type="similarity">
    <text evidence="7">Belongs to the binding-protein-dependent transport system permease family.</text>
</comment>
<reference evidence="9 10" key="1">
    <citation type="submission" date="2024-09" db="EMBL/GenBank/DDBJ databases">
        <title>Draft genome sequence of multifaceted antimicrobials producing Streptomyces sp. strain FH1.</title>
        <authorList>
            <person name="Hassan F."/>
            <person name="Ali H."/>
            <person name="Hassan N."/>
            <person name="Nawaz A."/>
        </authorList>
    </citation>
    <scope>NUCLEOTIDE SEQUENCE [LARGE SCALE GENOMIC DNA]</scope>
    <source>
        <strain evidence="9 10">FH1</strain>
    </source>
</reference>
<protein>
    <submittedName>
        <fullName evidence="9">Carbohydrate ABC transporter permease</fullName>
    </submittedName>
</protein>